<feature type="domain" description="N-acetyltransferase" evidence="4">
    <location>
        <begin position="23"/>
        <end position="179"/>
    </location>
</feature>
<dbReference type="SUPFAM" id="SSF55729">
    <property type="entry name" value="Acyl-CoA N-acyltransferases (Nat)"/>
    <property type="match status" value="1"/>
</dbReference>
<accession>A0ABT3RAQ0</accession>
<dbReference type="Gene3D" id="3.40.630.30">
    <property type="match status" value="1"/>
</dbReference>
<dbReference type="InterPro" id="IPR000182">
    <property type="entry name" value="GNAT_dom"/>
</dbReference>
<evidence type="ECO:0000259" key="4">
    <source>
        <dbReference type="PROSITE" id="PS51186"/>
    </source>
</evidence>
<dbReference type="Proteomes" id="UP001207228">
    <property type="component" value="Unassembled WGS sequence"/>
</dbReference>
<dbReference type="EMBL" id="JAPFQO010000001">
    <property type="protein sequence ID" value="MCX2738385.1"/>
    <property type="molecule type" value="Genomic_DNA"/>
</dbReference>
<dbReference type="PANTHER" id="PTHR43792:SF8">
    <property type="entry name" value="[RIBOSOMAL PROTEIN US5]-ALANINE N-ACETYLTRANSFERASE"/>
    <property type="match status" value="1"/>
</dbReference>
<dbReference type="PROSITE" id="PS51186">
    <property type="entry name" value="GNAT"/>
    <property type="match status" value="1"/>
</dbReference>
<dbReference type="InterPro" id="IPR051531">
    <property type="entry name" value="N-acetyltransferase"/>
</dbReference>
<keyword evidence="1" id="KW-0808">Transferase</keyword>
<evidence type="ECO:0000256" key="3">
    <source>
        <dbReference type="ARBA" id="ARBA00038502"/>
    </source>
</evidence>
<evidence type="ECO:0000313" key="5">
    <source>
        <dbReference type="EMBL" id="MCX2738385.1"/>
    </source>
</evidence>
<keyword evidence="6" id="KW-1185">Reference proteome</keyword>
<evidence type="ECO:0000313" key="6">
    <source>
        <dbReference type="Proteomes" id="UP001207228"/>
    </source>
</evidence>
<evidence type="ECO:0000256" key="2">
    <source>
        <dbReference type="ARBA" id="ARBA00023315"/>
    </source>
</evidence>
<protein>
    <submittedName>
        <fullName evidence="5">GNAT family protein</fullName>
    </submittedName>
</protein>
<comment type="caution">
    <text evidence="5">The sequence shown here is derived from an EMBL/GenBank/DDBJ whole genome shotgun (WGS) entry which is preliminary data.</text>
</comment>
<evidence type="ECO:0000256" key="1">
    <source>
        <dbReference type="ARBA" id="ARBA00022679"/>
    </source>
</evidence>
<name>A0ABT3RAQ0_9BACT</name>
<proteinExistence type="inferred from homology"/>
<sequence>METIYTKRLLIEPVKAAHGPEFLNLYVANRSYLQPWEPKREDDFYTLDMHTKLCSTAEEALNKGTAYTFAVRLYPTHELIGRVSLSNVVRGVFQNAYLGYFMAEKYKGLGYMTEAVDTVVNMAFKQLLLHRVQAAVVTTNAGSVRVLEKCGFRREGMAERYLKINGAWRNHYLYALTSEEKQV</sequence>
<dbReference type="RefSeq" id="WP_266050456.1">
    <property type="nucleotide sequence ID" value="NZ_JAPFQO010000001.1"/>
</dbReference>
<gene>
    <name evidence="5" type="ORF">OO017_00365</name>
</gene>
<dbReference type="PANTHER" id="PTHR43792">
    <property type="entry name" value="GNAT FAMILY, PUTATIVE (AFU_ORTHOLOGUE AFUA_3G00765)-RELATED-RELATED"/>
    <property type="match status" value="1"/>
</dbReference>
<keyword evidence="2" id="KW-0012">Acyltransferase</keyword>
<comment type="similarity">
    <text evidence="3">Belongs to the acetyltransferase family. RimJ subfamily.</text>
</comment>
<dbReference type="Pfam" id="PF13302">
    <property type="entry name" value="Acetyltransf_3"/>
    <property type="match status" value="1"/>
</dbReference>
<dbReference type="InterPro" id="IPR016181">
    <property type="entry name" value="Acyl_CoA_acyltransferase"/>
</dbReference>
<organism evidence="5 6">
    <name type="scientific">Pontibacter anaerobius</name>
    <dbReference type="NCBI Taxonomy" id="2993940"/>
    <lineage>
        <taxon>Bacteria</taxon>
        <taxon>Pseudomonadati</taxon>
        <taxon>Bacteroidota</taxon>
        <taxon>Cytophagia</taxon>
        <taxon>Cytophagales</taxon>
        <taxon>Hymenobacteraceae</taxon>
        <taxon>Pontibacter</taxon>
    </lineage>
</organism>
<reference evidence="5 6" key="1">
    <citation type="submission" date="2022-11" db="EMBL/GenBank/DDBJ databases">
        <title>The characterization of three novel Bacteroidetes species and genomic analysis of their roles in tidal elemental geochemical cycles.</title>
        <authorList>
            <person name="Ma K.-J."/>
        </authorList>
    </citation>
    <scope>NUCLEOTIDE SEQUENCE [LARGE SCALE GENOMIC DNA]</scope>
    <source>
        <strain evidence="5 6">M82</strain>
    </source>
</reference>